<dbReference type="OrthoDB" id="9811352at2"/>
<feature type="chain" id="PRO_5038871475" evidence="3">
    <location>
        <begin position="32"/>
        <end position="610"/>
    </location>
</feature>
<comment type="caution">
    <text evidence="4">The sequence shown here is derived from an EMBL/GenBank/DDBJ whole genome shotgun (WGS) entry which is preliminary data.</text>
</comment>
<dbReference type="CDD" id="cd05819">
    <property type="entry name" value="NHL"/>
    <property type="match status" value="1"/>
</dbReference>
<dbReference type="PANTHER" id="PTHR24104">
    <property type="entry name" value="E3 UBIQUITIN-PROTEIN LIGASE NHLRC1-RELATED"/>
    <property type="match status" value="1"/>
</dbReference>
<proteinExistence type="predicted"/>
<dbReference type="EC" id="4.3.2.5" evidence="4"/>
<keyword evidence="3" id="KW-0732">Signal</keyword>
<dbReference type="Gene3D" id="2.120.10.30">
    <property type="entry name" value="TolB, C-terminal domain"/>
    <property type="match status" value="6"/>
</dbReference>
<evidence type="ECO:0000313" key="4">
    <source>
        <dbReference type="EMBL" id="CCH75753.1"/>
    </source>
</evidence>
<keyword evidence="1" id="KW-0677">Repeat</keyword>
<evidence type="ECO:0000256" key="2">
    <source>
        <dbReference type="PROSITE-ProRule" id="PRU00504"/>
    </source>
</evidence>
<dbReference type="Pfam" id="PF01436">
    <property type="entry name" value="NHL"/>
    <property type="match status" value="2"/>
</dbReference>
<dbReference type="Proteomes" id="UP000035763">
    <property type="component" value="Unassembled WGS sequence"/>
</dbReference>
<organism evidence="4 5">
    <name type="scientific">Nostocoides australiense Ben110</name>
    <dbReference type="NCBI Taxonomy" id="1193182"/>
    <lineage>
        <taxon>Bacteria</taxon>
        <taxon>Bacillati</taxon>
        <taxon>Actinomycetota</taxon>
        <taxon>Actinomycetes</taxon>
        <taxon>Micrococcales</taxon>
        <taxon>Intrasporangiaceae</taxon>
        <taxon>Nostocoides</taxon>
    </lineage>
</organism>
<feature type="repeat" description="NHL" evidence="2">
    <location>
        <begin position="144"/>
        <end position="183"/>
    </location>
</feature>
<dbReference type="GO" id="GO:0008270">
    <property type="term" value="F:zinc ion binding"/>
    <property type="evidence" value="ECO:0007669"/>
    <property type="project" value="UniProtKB-KW"/>
</dbReference>
<dbReference type="InterPro" id="IPR011042">
    <property type="entry name" value="6-blade_b-propeller_TolB-like"/>
</dbReference>
<reference evidence="4 5" key="1">
    <citation type="journal article" date="2013" name="ISME J.">
        <title>A metabolic model for members of the genus Tetrasphaera involved in enhanced biological phosphorus removal.</title>
        <authorList>
            <person name="Kristiansen R."/>
            <person name="Nguyen H.T.T."/>
            <person name="Saunders A.M."/>
            <person name="Nielsen J.L."/>
            <person name="Wimmer R."/>
            <person name="Le V.Q."/>
            <person name="McIlroy S.J."/>
            <person name="Petrovski S."/>
            <person name="Seviour R.J."/>
            <person name="Calteau A."/>
            <person name="Nielsen K.L."/>
            <person name="Nielsen P.H."/>
        </authorList>
    </citation>
    <scope>NUCLEOTIDE SEQUENCE [LARGE SCALE GENOMIC DNA]</scope>
    <source>
        <strain evidence="4 5">Ben110</strain>
    </source>
</reference>
<dbReference type="PROSITE" id="PS51125">
    <property type="entry name" value="NHL"/>
    <property type="match status" value="7"/>
</dbReference>
<accession>W6K1G6</accession>
<dbReference type="SUPFAM" id="SSF101898">
    <property type="entry name" value="NHL repeat"/>
    <property type="match status" value="2"/>
</dbReference>
<protein>
    <submittedName>
        <fullName evidence="4">Putative Peptidylamidoglycolate lyase</fullName>
        <ecNumber evidence="4">4.3.2.5</ecNumber>
    </submittedName>
</protein>
<feature type="repeat" description="NHL" evidence="2">
    <location>
        <begin position="47"/>
        <end position="87"/>
    </location>
</feature>
<sequence length="610" mass="65756">MTLRTMPTRPITVGLIAAGTAALMVATGATASATDGSARTTISPAFERVIGKKGHAGLYAWGMATGKDGNILIGDYWNYRVQKYSPSGASLGTVINNSGNGSNQYYTPYGLGVDPRNGDIYMADTDRYQIDVYSAGGSYLRSWGGKGAGAGKFLYPSRVVVSSTGTVYTADTWDHNVVVSTTSGAEQRVIGGFGTTNGKFRSPHGLALDAQDNLYVVDAGNWRVQVFDKNGNFLRKFGTKGSGLGQFQGDMRGIAINKAQGWVYVVDGEGNKVQRFDLNGKPLNKWGSQGYGPGQFADGGREATVDNAGNLWVADMPNFRVQKFSPTGKFLAAYPNTPQPPPLGGFNAPRGVAVAKDGTVGVSDTYNWRIETFTATGNPIKQWGKRGRGPYQFNYARGIADNPVNNEWIITDTDNGRIVSYTKDGTYRWASGTTGRANGQFKNPQGLTVAANGSIYVADSNNARVQVLNSSGGFVRTFGTTAQFGYPRGIAVDPKDQSIWVTDMTKAAVTHWSPTGAFLGKLKITKGTADNQLASPFGIAVDNERVYVADVPVHRVKVFTKTGQFVTTIARRGYTNGKLFQPAHMDIYNDRLYIVEEGNERVSVFKLNTR</sequence>
<feature type="repeat" description="NHL" evidence="2">
    <location>
        <begin position="432"/>
        <end position="471"/>
    </location>
</feature>
<feature type="repeat" description="NHL" evidence="2">
    <location>
        <begin position="384"/>
        <end position="424"/>
    </location>
</feature>
<dbReference type="STRING" id="1193182.BN11_930002"/>
<dbReference type="GO" id="GO:0004598">
    <property type="term" value="F:peptidylamidoglycolate lyase activity"/>
    <property type="evidence" value="ECO:0007669"/>
    <property type="project" value="UniProtKB-EC"/>
</dbReference>
<dbReference type="InterPro" id="IPR001258">
    <property type="entry name" value="NHL_repeat"/>
</dbReference>
<evidence type="ECO:0000256" key="3">
    <source>
        <dbReference type="SAM" id="SignalP"/>
    </source>
</evidence>
<feature type="signal peptide" evidence="3">
    <location>
        <begin position="1"/>
        <end position="31"/>
    </location>
</feature>
<gene>
    <name evidence="4" type="ORF">BN11_930002</name>
</gene>
<dbReference type="InterPro" id="IPR050952">
    <property type="entry name" value="TRIM-NHL_E3_ligases"/>
</dbReference>
<dbReference type="PANTHER" id="PTHR24104:SF25">
    <property type="entry name" value="PROTEIN LIN-41"/>
    <property type="match status" value="1"/>
</dbReference>
<dbReference type="CDD" id="cd14956">
    <property type="entry name" value="NHL_like_3"/>
    <property type="match status" value="1"/>
</dbReference>
<feature type="repeat" description="NHL" evidence="2">
    <location>
        <begin position="187"/>
        <end position="230"/>
    </location>
</feature>
<keyword evidence="5" id="KW-1185">Reference proteome</keyword>
<dbReference type="AlphaFoldDB" id="W6K1G6"/>
<dbReference type="EMBL" id="CAJA01000522">
    <property type="protein sequence ID" value="CCH75753.1"/>
    <property type="molecule type" value="Genomic_DNA"/>
</dbReference>
<evidence type="ECO:0000256" key="1">
    <source>
        <dbReference type="ARBA" id="ARBA00022737"/>
    </source>
</evidence>
<dbReference type="Pfam" id="PF17170">
    <property type="entry name" value="DUF5128"/>
    <property type="match status" value="1"/>
</dbReference>
<feature type="repeat" description="NHL" evidence="2">
    <location>
        <begin position="525"/>
        <end position="562"/>
    </location>
</feature>
<name>W6K1G6_9MICO</name>
<evidence type="ECO:0000313" key="5">
    <source>
        <dbReference type="Proteomes" id="UP000035763"/>
    </source>
</evidence>
<keyword evidence="4" id="KW-0456">Lyase</keyword>
<feature type="repeat" description="NHL" evidence="2">
    <location>
        <begin position="344"/>
        <end position="376"/>
    </location>
</feature>